<evidence type="ECO:0000313" key="2">
    <source>
        <dbReference type="Proteomes" id="UP000270296"/>
    </source>
</evidence>
<organism evidence="3">
    <name type="scientific">Soboliphyme baturini</name>
    <dbReference type="NCBI Taxonomy" id="241478"/>
    <lineage>
        <taxon>Eukaryota</taxon>
        <taxon>Metazoa</taxon>
        <taxon>Ecdysozoa</taxon>
        <taxon>Nematoda</taxon>
        <taxon>Enoplea</taxon>
        <taxon>Dorylaimia</taxon>
        <taxon>Dioctophymatida</taxon>
        <taxon>Dioctophymatoidea</taxon>
        <taxon>Soboliphymatidae</taxon>
        <taxon>Soboliphyme</taxon>
    </lineage>
</organism>
<proteinExistence type="predicted"/>
<name>A0A183IDU9_9BILA</name>
<keyword evidence="2" id="KW-1185">Reference proteome</keyword>
<evidence type="ECO:0000313" key="1">
    <source>
        <dbReference type="EMBL" id="VDO95505.1"/>
    </source>
</evidence>
<sequence length="1277" mass="143769">MSATDEMKAESSGLYSMFKNKAVSFAVKRRVGKAILCRPMSYPIPPLYSQSAVFHCFCAILCDWKKNEVSEAEVAELWTALVEFQHTSSECCRVFIVGKHLFVKATLNCLSRAKQTLDVDSTADAVPYLLPLGNCLNFVLSRQELNCVLKSNTDLLFDFLCQLVEVVTKLQPRVHRMLFPLYLRICTGSMQDFLLLKVFWGYRKQLFSQFCKKMLCNCVNLYGKLCNEGATAAAVQIQTRAQALVEAQAEAETQSSDGDDCSELAESVLQFVTSVLLHTSRPEDFVVYFQRRDSNLENIYVKALFQAMIDMSASLAQASPFMRFFPRFLSLCKPFFNPILSIDPLLLMKFSKFAIDTATSAASATVVSNDGGSSVGMPVAFLADVFRVIREQGFFTVVEDKEGAFLSWMASLKSELDKNMGSDLRSICDFLNSLLFIHPALVMDNCETLIFAVHRHMGERCHEHAVSTEDGQQLLTNLIVMHGKVRQISTLIRIYIGQILNNDHFALYNFEVTAFATTCVFLPYEELEATLSYICTSFRTVLRYRSDLSHKAVYLALLLAAMSKESFCFSTVEIVDVIWRDVFKLASKIRKKCKSDDSWLVPLHLIYRTLLYSLLASCDSLHHNSRYAGLQQALKGHGGREVVPAFLDFAETHSCSDSSLCASVCPLRDTLHFLMNFGDVVLLALKQEDQFRAYAFVCREAFEHGNEFFVDFLRDTTTWEDRTDSSIGALMSSLFVFCAGCVRKVFESHLEGGRGLKLIEAAARLCIAETSAADDRAHLNQVFDQIGSLSSSSDYVSDRPIRDSGDLATVLVVLETLVVIPFEYFAVRQRTVFLTFSAALLHVLCSGVVGRDVSDILMKSVRLCCTLVMSLLEQPDTCTGLQEPVDVLVSLTRSLFRCVALSRNDWLLDAARCIVGRCVLVMPLQCQFAIFQPSLTFLTDNDDDFPDDDSDDELLLDTLYQISCLKEARQVTALPDDMLSTLDSILCHRHDGWQREPTSTNLFFRCFLPCVDFWCLLSAEAPYACTQFQDDLCREYIRRMPDVSLDLFVKSVRHSAEFFFYPANIEKYGDLFLDAYCQGPKQLDLDSFTVDSDDIQLMTMLISQFSEEHVKMLFSDSDEDNLGWKVYVTFLTVKALPAAKKQELVSSVQTNYIACLIQQFFSNLPMVEMLHNEEAHCSLFILRLATALVRDKSLGLRKKQIVLTALNLAADVPFDGEYDDEFCPRFQAELPVSVLGLQSTRASNKLLGNAGQKLTTFTGLDGTLHDNVRSYLLPCRN</sequence>
<dbReference type="AlphaFoldDB" id="A0A183IDU9"/>
<dbReference type="Proteomes" id="UP000270296">
    <property type="component" value="Unassembled WGS sequence"/>
</dbReference>
<reference evidence="1 2" key="2">
    <citation type="submission" date="2018-11" db="EMBL/GenBank/DDBJ databases">
        <authorList>
            <consortium name="Pathogen Informatics"/>
        </authorList>
    </citation>
    <scope>NUCLEOTIDE SEQUENCE [LARGE SCALE GENOMIC DNA]</scope>
</reference>
<reference evidence="3" key="1">
    <citation type="submission" date="2016-06" db="UniProtKB">
        <authorList>
            <consortium name="WormBaseParasite"/>
        </authorList>
    </citation>
    <scope>IDENTIFICATION</scope>
</reference>
<dbReference type="EMBL" id="UZAM01006955">
    <property type="protein sequence ID" value="VDO95505.1"/>
    <property type="molecule type" value="Genomic_DNA"/>
</dbReference>
<gene>
    <name evidence="1" type="ORF">SBAD_LOCUS1793</name>
</gene>
<dbReference type="WBParaSite" id="SBAD_0000188101-mRNA-1">
    <property type="protein sequence ID" value="SBAD_0000188101-mRNA-1"/>
    <property type="gene ID" value="SBAD_0000188101"/>
</dbReference>
<accession>A0A183IDU9</accession>
<evidence type="ECO:0000313" key="3">
    <source>
        <dbReference type="WBParaSite" id="SBAD_0000188101-mRNA-1"/>
    </source>
</evidence>
<protein>
    <submittedName>
        <fullName evidence="3">HECT domain-containing protein</fullName>
    </submittedName>
</protein>